<name>M7D9I7_9GAMM</name>
<evidence type="ECO:0008006" key="4">
    <source>
        <dbReference type="Google" id="ProtNLM"/>
    </source>
</evidence>
<evidence type="ECO:0000256" key="1">
    <source>
        <dbReference type="SAM" id="SignalP"/>
    </source>
</evidence>
<keyword evidence="3" id="KW-1185">Reference proteome</keyword>
<keyword evidence="1" id="KW-0732">Signal</keyword>
<dbReference type="EMBL" id="APAT01000005">
    <property type="protein sequence ID" value="EMP57373.1"/>
    <property type="molecule type" value="Genomic_DNA"/>
</dbReference>
<organism evidence="2 3">
    <name type="scientific">Marinobacter santoriniensis NKSG1</name>
    <dbReference type="NCBI Taxonomy" id="1288826"/>
    <lineage>
        <taxon>Bacteria</taxon>
        <taxon>Pseudomonadati</taxon>
        <taxon>Pseudomonadota</taxon>
        <taxon>Gammaproteobacteria</taxon>
        <taxon>Pseudomonadales</taxon>
        <taxon>Marinobacteraceae</taxon>
        <taxon>Marinobacter</taxon>
    </lineage>
</organism>
<feature type="signal peptide" evidence="1">
    <location>
        <begin position="1"/>
        <end position="26"/>
    </location>
</feature>
<sequence length="87" mass="9843">MNNKDVLNKPLLACLFLLAMQLQGCATSHYDATENAIKVNQDMADAWRKHGDESMARSFEERKAQIIEEEYNDYSSADLLGDIIFGD</sequence>
<evidence type="ECO:0000313" key="2">
    <source>
        <dbReference type="EMBL" id="EMP57373.1"/>
    </source>
</evidence>
<proteinExistence type="predicted"/>
<dbReference type="STRING" id="1288826.MSNKSG1_02093"/>
<gene>
    <name evidence="2" type="ORF">MSNKSG1_02093</name>
</gene>
<reference evidence="2 3" key="1">
    <citation type="journal article" date="2013" name="Genome Announc.">
        <title>Genome Sequence of Hydrothermal Arsenic-Respiring Bacterium Marinobacter santoriniensis NKSG1T.</title>
        <authorList>
            <person name="Handley K.M."/>
            <person name="Upton M."/>
            <person name="Beatson S.A."/>
            <person name="Hery M."/>
            <person name="Lloyd J.R."/>
        </authorList>
    </citation>
    <scope>NUCLEOTIDE SEQUENCE [LARGE SCALE GENOMIC DNA]</scope>
    <source>
        <strain evidence="2 3">NKSG1</strain>
    </source>
</reference>
<dbReference type="PATRIC" id="fig|1288826.3.peg.404"/>
<comment type="caution">
    <text evidence="2">The sequence shown here is derived from an EMBL/GenBank/DDBJ whole genome shotgun (WGS) entry which is preliminary data.</text>
</comment>
<dbReference type="AlphaFoldDB" id="M7D9I7"/>
<feature type="chain" id="PRO_5004081143" description="Lipoprotein" evidence="1">
    <location>
        <begin position="27"/>
        <end position="87"/>
    </location>
</feature>
<accession>M7D9I7</accession>
<dbReference type="RefSeq" id="WP_008937582.1">
    <property type="nucleotide sequence ID" value="NZ_APAT01000005.1"/>
</dbReference>
<evidence type="ECO:0000313" key="3">
    <source>
        <dbReference type="Proteomes" id="UP000011960"/>
    </source>
</evidence>
<dbReference type="Proteomes" id="UP000011960">
    <property type="component" value="Unassembled WGS sequence"/>
</dbReference>
<protein>
    <recommendedName>
        <fullName evidence="4">Lipoprotein</fullName>
    </recommendedName>
</protein>